<feature type="transmembrane region" description="Helical" evidence="1">
    <location>
        <begin position="333"/>
        <end position="350"/>
    </location>
</feature>
<proteinExistence type="predicted"/>
<keyword evidence="1" id="KW-1133">Transmembrane helix</keyword>
<dbReference type="InterPro" id="IPR010559">
    <property type="entry name" value="Sig_transdc_His_kin_internal"/>
</dbReference>
<feature type="transmembrane region" description="Helical" evidence="1">
    <location>
        <begin position="228"/>
        <end position="249"/>
    </location>
</feature>
<keyword evidence="4" id="KW-1185">Reference proteome</keyword>
<dbReference type="GO" id="GO:0000155">
    <property type="term" value="F:phosphorelay sensor kinase activity"/>
    <property type="evidence" value="ECO:0007669"/>
    <property type="project" value="InterPro"/>
</dbReference>
<organism evidence="3 4">
    <name type="scientific">Aquimarina algiphila</name>
    <dbReference type="NCBI Taxonomy" id="2047982"/>
    <lineage>
        <taxon>Bacteria</taxon>
        <taxon>Pseudomonadati</taxon>
        <taxon>Bacteroidota</taxon>
        <taxon>Flavobacteriia</taxon>
        <taxon>Flavobacteriales</taxon>
        <taxon>Flavobacteriaceae</taxon>
        <taxon>Aquimarina</taxon>
    </lineage>
</organism>
<gene>
    <name evidence="3" type="ORF">FOF46_25935</name>
</gene>
<comment type="caution">
    <text evidence="3">The sequence shown here is derived from an EMBL/GenBank/DDBJ whole genome shotgun (WGS) entry which is preliminary data.</text>
</comment>
<reference evidence="3 4" key="1">
    <citation type="submission" date="2019-07" db="EMBL/GenBank/DDBJ databases">
        <title>The draft genome sequence of Aquimarina algiphila M91.</title>
        <authorList>
            <person name="Meng X."/>
        </authorList>
    </citation>
    <scope>NUCLEOTIDE SEQUENCE [LARGE SCALE GENOMIC DNA]</scope>
    <source>
        <strain evidence="3 4">M91</strain>
    </source>
</reference>
<dbReference type="EMBL" id="VLNR01000078">
    <property type="protein sequence ID" value="TSE04587.1"/>
    <property type="molecule type" value="Genomic_DNA"/>
</dbReference>
<feature type="transmembrane region" description="Helical" evidence="1">
    <location>
        <begin position="168"/>
        <end position="188"/>
    </location>
</feature>
<evidence type="ECO:0000313" key="3">
    <source>
        <dbReference type="EMBL" id="TSE04587.1"/>
    </source>
</evidence>
<keyword evidence="1" id="KW-0812">Transmembrane</keyword>
<dbReference type="PROSITE" id="PS51257">
    <property type="entry name" value="PROKAR_LIPOPROTEIN"/>
    <property type="match status" value="1"/>
</dbReference>
<sequence>MYKKLSFLILLIVLASCDPPGDYAIKIKEDKSSGKSFWSTPDFAFAEWEIEGNNMRDSIFWAKTEIILKDNILDKKPLGIAVNSFGAYEMYWDDVLLGTNGTPGQELLTGKVGETDRYFYIPNELATVGKHHLTMRISQYYFPGYDRYIGIYFGNHEQIIRNPLELTALIHILAGAFLITFLYYLLLFINDRKNIPALLFSISCLLFFMLIIMEYLKFYVPIHYSNFLVRLETIGVLTLLISFLIPFYFSIQFSIPWRKLVFVLYGGLLLFIFIKFRGSYDFTARSLAQSMWLISIVMVSIAAFYRNKGAVIVLIGLIASALVDYFLYYDVSLFLSFTIILLCMLYMLSAKMKEEKFVYEQSLIRSERLKNELLKKKIQPHFLMNTLTSLMDWVEESPKKSVQFIEALAEEFNMLNQIEDQTLIPITQEIALCKSLLKIMSYRKETKYIWNDFNIDVTKKIPPAVIHTLVENGITHCSPSSKGAIVFELMYYEEERFNGYELITIGTIRKPNKPVAERTGTKYIKSRLQESYRDQWQFISEATEKGWKNEIRIYR</sequence>
<protein>
    <submittedName>
        <fullName evidence="3">Regulator</fullName>
    </submittedName>
</protein>
<dbReference type="RefSeq" id="WP_143918469.1">
    <property type="nucleotide sequence ID" value="NZ_CANMIK010000080.1"/>
</dbReference>
<keyword evidence="1" id="KW-0472">Membrane</keyword>
<name>A0A554VCR8_9FLAO</name>
<dbReference type="GO" id="GO:0016020">
    <property type="term" value="C:membrane"/>
    <property type="evidence" value="ECO:0007669"/>
    <property type="project" value="InterPro"/>
</dbReference>
<feature type="transmembrane region" description="Helical" evidence="1">
    <location>
        <begin position="195"/>
        <end position="216"/>
    </location>
</feature>
<dbReference type="PANTHER" id="PTHR34220:SF7">
    <property type="entry name" value="SENSOR HISTIDINE KINASE YPDA"/>
    <property type="match status" value="1"/>
</dbReference>
<dbReference type="Pfam" id="PF06580">
    <property type="entry name" value="His_kinase"/>
    <property type="match status" value="1"/>
</dbReference>
<dbReference type="OrthoDB" id="625140at2"/>
<dbReference type="InterPro" id="IPR050640">
    <property type="entry name" value="Bact_2-comp_sensor_kinase"/>
</dbReference>
<evidence type="ECO:0000259" key="2">
    <source>
        <dbReference type="Pfam" id="PF06580"/>
    </source>
</evidence>
<dbReference type="PANTHER" id="PTHR34220">
    <property type="entry name" value="SENSOR HISTIDINE KINASE YPDA"/>
    <property type="match status" value="1"/>
</dbReference>
<feature type="transmembrane region" description="Helical" evidence="1">
    <location>
        <begin position="310"/>
        <end position="327"/>
    </location>
</feature>
<dbReference type="Proteomes" id="UP000318833">
    <property type="component" value="Unassembled WGS sequence"/>
</dbReference>
<accession>A0A554VCR8</accession>
<feature type="transmembrane region" description="Helical" evidence="1">
    <location>
        <begin position="261"/>
        <end position="280"/>
    </location>
</feature>
<feature type="domain" description="Signal transduction histidine kinase internal region" evidence="2">
    <location>
        <begin position="372"/>
        <end position="446"/>
    </location>
</feature>
<dbReference type="AlphaFoldDB" id="A0A554VCR8"/>
<evidence type="ECO:0000256" key="1">
    <source>
        <dbReference type="SAM" id="Phobius"/>
    </source>
</evidence>
<feature type="transmembrane region" description="Helical" evidence="1">
    <location>
        <begin position="286"/>
        <end position="305"/>
    </location>
</feature>
<evidence type="ECO:0000313" key="4">
    <source>
        <dbReference type="Proteomes" id="UP000318833"/>
    </source>
</evidence>